<comment type="caution">
    <text evidence="1">The sequence shown here is derived from an EMBL/GenBank/DDBJ whole genome shotgun (WGS) entry which is preliminary data.</text>
</comment>
<gene>
    <name evidence="1" type="ORF">GMARGA_LOCUS42040</name>
</gene>
<evidence type="ECO:0000313" key="2">
    <source>
        <dbReference type="Proteomes" id="UP000789901"/>
    </source>
</evidence>
<proteinExistence type="predicted"/>
<evidence type="ECO:0000313" key="1">
    <source>
        <dbReference type="EMBL" id="CAG8853219.1"/>
    </source>
</evidence>
<dbReference type="EMBL" id="CAJVQB010121480">
    <property type="protein sequence ID" value="CAG8853219.1"/>
    <property type="molecule type" value="Genomic_DNA"/>
</dbReference>
<name>A0ABN7XDC4_GIGMA</name>
<keyword evidence="2" id="KW-1185">Reference proteome</keyword>
<protein>
    <submittedName>
        <fullName evidence="1">40084_t:CDS:1</fullName>
    </submittedName>
</protein>
<accession>A0ABN7XDC4</accession>
<organism evidence="1 2">
    <name type="scientific">Gigaspora margarita</name>
    <dbReference type="NCBI Taxonomy" id="4874"/>
    <lineage>
        <taxon>Eukaryota</taxon>
        <taxon>Fungi</taxon>
        <taxon>Fungi incertae sedis</taxon>
        <taxon>Mucoromycota</taxon>
        <taxon>Glomeromycotina</taxon>
        <taxon>Glomeromycetes</taxon>
        <taxon>Diversisporales</taxon>
        <taxon>Gigasporaceae</taxon>
        <taxon>Gigaspora</taxon>
    </lineage>
</organism>
<reference evidence="1 2" key="1">
    <citation type="submission" date="2021-06" db="EMBL/GenBank/DDBJ databases">
        <authorList>
            <person name="Kallberg Y."/>
            <person name="Tangrot J."/>
            <person name="Rosling A."/>
        </authorList>
    </citation>
    <scope>NUCLEOTIDE SEQUENCE [LARGE SCALE GENOMIC DNA]</scope>
    <source>
        <strain evidence="1 2">120-4 pot B 10/14</strain>
    </source>
</reference>
<sequence>YLEPEYFVVVHYYIRYVDWSKYIICGQNRLGWVNSNISEVEEEASYSNYI</sequence>
<feature type="non-terminal residue" evidence="1">
    <location>
        <position position="1"/>
    </location>
</feature>
<dbReference type="Proteomes" id="UP000789901">
    <property type="component" value="Unassembled WGS sequence"/>
</dbReference>
<feature type="non-terminal residue" evidence="1">
    <location>
        <position position="50"/>
    </location>
</feature>